<dbReference type="AntiFam" id="ANF00260">
    <property type="entry name" value="Protein of unknown function (DUF2575)"/>
</dbReference>
<protein>
    <submittedName>
        <fullName evidence="1">DUF2575 domain-containing protein</fullName>
    </submittedName>
</protein>
<gene>
    <name evidence="1" type="ORF">EHJ13_14045</name>
</gene>
<dbReference type="Proteomes" id="UP000778262">
    <property type="component" value="Unassembled WGS sequence"/>
</dbReference>
<reference evidence="1" key="1">
    <citation type="submission" date="2018-11" db="EMBL/GenBank/DDBJ databases">
        <title>Genomics analysis of Putative Virulence Factors on Adhesion and Cytotoxicity for Cronobacter spp.</title>
        <authorList>
            <person name="Cui J."/>
        </authorList>
    </citation>
    <scope>NUCLEOTIDE SEQUENCE</scope>
    <source>
        <strain evidence="1">SD69</strain>
    </source>
</reference>
<dbReference type="AlphaFoldDB" id="A0A9Q4T1Q7"/>
<accession>A0A9Q4T1Q7</accession>
<dbReference type="EMBL" id="RPBY01000005">
    <property type="protein sequence ID" value="NCH88551.1"/>
    <property type="molecule type" value="Genomic_DNA"/>
</dbReference>
<organism evidence="1 2">
    <name type="scientific">Cronobacter dublinensis</name>
    <dbReference type="NCBI Taxonomy" id="413497"/>
    <lineage>
        <taxon>Bacteria</taxon>
        <taxon>Pseudomonadati</taxon>
        <taxon>Pseudomonadota</taxon>
        <taxon>Gammaproteobacteria</taxon>
        <taxon>Enterobacterales</taxon>
        <taxon>Enterobacteriaceae</taxon>
        <taxon>Cronobacter</taxon>
    </lineage>
</organism>
<name>A0A9Q4T1Q7_9ENTR</name>
<evidence type="ECO:0000313" key="1">
    <source>
        <dbReference type="EMBL" id="NCH88551.1"/>
    </source>
</evidence>
<comment type="caution">
    <text evidence="1">The sequence shown here is derived from an EMBL/GenBank/DDBJ whole genome shotgun (WGS) entry which is preliminary data.</text>
</comment>
<evidence type="ECO:0000313" key="2">
    <source>
        <dbReference type="Proteomes" id="UP000778262"/>
    </source>
</evidence>
<sequence length="51" mass="6065">MRIQSLWDKIRVRRETVAQRDEIVAGLWLTGPNRRLTLKAVQGIIRRFSLF</sequence>
<proteinExistence type="predicted"/>